<evidence type="ECO:0000256" key="4">
    <source>
        <dbReference type="ARBA" id="ARBA00022490"/>
    </source>
</evidence>
<proteinExistence type="inferred from homology"/>
<feature type="compositionally biased region" description="Low complexity" evidence="9">
    <location>
        <begin position="862"/>
        <end position="874"/>
    </location>
</feature>
<reference evidence="11" key="2">
    <citation type="submission" date="2023-04" db="EMBL/GenBank/DDBJ databases">
        <authorList>
            <person name="Bruccoleri R.E."/>
            <person name="Oakeley E.J."/>
            <person name="Faust A.-M."/>
            <person name="Dessus-Babus S."/>
            <person name="Altorfer M."/>
            <person name="Burckhardt D."/>
            <person name="Oertli M."/>
            <person name="Naumann U."/>
            <person name="Petersen F."/>
            <person name="Wong J."/>
        </authorList>
    </citation>
    <scope>NUCLEOTIDE SEQUENCE</scope>
    <source>
        <strain evidence="11">GSM-AAB239-AS_SAM_17_03QT</strain>
        <tissue evidence="11">Leaf</tissue>
    </source>
</reference>
<dbReference type="CDD" id="cd11290">
    <property type="entry name" value="gelsolin_S1_like"/>
    <property type="match status" value="1"/>
</dbReference>
<dbReference type="PANTHER" id="PTHR11977">
    <property type="entry name" value="VILLIN"/>
    <property type="match status" value="1"/>
</dbReference>
<dbReference type="GO" id="GO:0007015">
    <property type="term" value="P:actin filament organization"/>
    <property type="evidence" value="ECO:0007669"/>
    <property type="project" value="UniProtKB-ARBA"/>
</dbReference>
<evidence type="ECO:0000313" key="12">
    <source>
        <dbReference type="EMBL" id="KAJ6853579.1"/>
    </source>
</evidence>
<dbReference type="FunFam" id="3.40.20.10:FF:000028">
    <property type="entry name" value="Villin-like 1"/>
    <property type="match status" value="1"/>
</dbReference>
<evidence type="ECO:0000256" key="6">
    <source>
        <dbReference type="ARBA" id="ARBA00022837"/>
    </source>
</evidence>
<reference evidence="11" key="1">
    <citation type="journal article" date="2023" name="GigaByte">
        <title>Genome assembly of the bearded iris, Iris pallida Lam.</title>
        <authorList>
            <person name="Bruccoleri R.E."/>
            <person name="Oakeley E.J."/>
            <person name="Faust A.M.E."/>
            <person name="Altorfer M."/>
            <person name="Dessus-Babus S."/>
            <person name="Burckhardt D."/>
            <person name="Oertli M."/>
            <person name="Naumann U."/>
            <person name="Petersen F."/>
            <person name="Wong J."/>
        </authorList>
    </citation>
    <scope>NUCLEOTIDE SEQUENCE</scope>
    <source>
        <strain evidence="11">GSM-AAB239-AS_SAM_17_03QT</strain>
    </source>
</reference>
<dbReference type="CDD" id="cd11289">
    <property type="entry name" value="gelsolin_S2_like"/>
    <property type="match status" value="1"/>
</dbReference>
<protein>
    <submittedName>
        <fullName evidence="11">Villin-2</fullName>
    </submittedName>
</protein>
<dbReference type="CDD" id="cd11288">
    <property type="entry name" value="gelsolin_S5_like"/>
    <property type="match status" value="1"/>
</dbReference>
<dbReference type="SUPFAM" id="SSF55753">
    <property type="entry name" value="Actin depolymerizing proteins"/>
    <property type="match status" value="6"/>
</dbReference>
<dbReference type="EMBL" id="JANAVB010007400">
    <property type="protein sequence ID" value="KAJ6842609.1"/>
    <property type="molecule type" value="Genomic_DNA"/>
</dbReference>
<keyword evidence="7" id="KW-0009">Actin-binding</keyword>
<dbReference type="Gene3D" id="3.40.20.10">
    <property type="entry name" value="Severin"/>
    <property type="match status" value="6"/>
</dbReference>
<dbReference type="Gene3D" id="1.10.950.10">
    <property type="entry name" value="Villin headpiece domain"/>
    <property type="match status" value="1"/>
</dbReference>
<accession>A0AAX6HND1</accession>
<keyword evidence="4" id="KW-0963">Cytoplasm</keyword>
<evidence type="ECO:0000313" key="11">
    <source>
        <dbReference type="EMBL" id="KAJ6842609.1"/>
    </source>
</evidence>
<dbReference type="PRINTS" id="PR00597">
    <property type="entry name" value="GELSOLIN"/>
</dbReference>
<evidence type="ECO:0000256" key="8">
    <source>
        <dbReference type="ARBA" id="ARBA00023212"/>
    </source>
</evidence>
<evidence type="ECO:0000313" key="13">
    <source>
        <dbReference type="Proteomes" id="UP001140949"/>
    </source>
</evidence>
<dbReference type="CDD" id="cd11293">
    <property type="entry name" value="gelsolin_S4_like"/>
    <property type="match status" value="1"/>
</dbReference>
<dbReference type="CDD" id="cd11292">
    <property type="entry name" value="gelsolin_S3_like"/>
    <property type="match status" value="1"/>
</dbReference>
<evidence type="ECO:0000256" key="1">
    <source>
        <dbReference type="ARBA" id="ARBA00004245"/>
    </source>
</evidence>
<evidence type="ECO:0000256" key="3">
    <source>
        <dbReference type="ARBA" id="ARBA00022467"/>
    </source>
</evidence>
<name>A0AAX6HND1_IRIPA</name>
<dbReference type="InterPro" id="IPR003128">
    <property type="entry name" value="Villin_headpiece"/>
</dbReference>
<dbReference type="SMART" id="SM00262">
    <property type="entry name" value="GEL"/>
    <property type="match status" value="6"/>
</dbReference>
<comment type="caution">
    <text evidence="11">The sequence shown here is derived from an EMBL/GenBank/DDBJ whole genome shotgun (WGS) entry which is preliminary data.</text>
</comment>
<dbReference type="GO" id="GO:0051693">
    <property type="term" value="P:actin filament capping"/>
    <property type="evidence" value="ECO:0007669"/>
    <property type="project" value="UniProtKB-KW"/>
</dbReference>
<dbReference type="Pfam" id="PF00626">
    <property type="entry name" value="Gelsolin"/>
    <property type="match status" value="6"/>
</dbReference>
<dbReference type="InterPro" id="IPR007122">
    <property type="entry name" value="Villin/Gelsolin"/>
</dbReference>
<dbReference type="GO" id="GO:0051014">
    <property type="term" value="P:actin filament severing"/>
    <property type="evidence" value="ECO:0007669"/>
    <property type="project" value="TreeGrafter"/>
</dbReference>
<dbReference type="EMBL" id="JANAVB010000411">
    <property type="protein sequence ID" value="KAJ6853579.1"/>
    <property type="molecule type" value="Genomic_DNA"/>
</dbReference>
<dbReference type="PANTHER" id="PTHR11977:SF51">
    <property type="entry name" value="PROTEIN FLIGHTLESS-1 HOMOLOG"/>
    <property type="match status" value="1"/>
</dbReference>
<keyword evidence="3" id="KW-0117">Actin capping</keyword>
<keyword evidence="13" id="KW-1185">Reference proteome</keyword>
<feature type="region of interest" description="Disordered" evidence="9">
    <location>
        <begin position="855"/>
        <end position="955"/>
    </location>
</feature>
<feature type="domain" description="HP" evidence="10">
    <location>
        <begin position="935"/>
        <end position="1000"/>
    </location>
</feature>
<organism evidence="11 13">
    <name type="scientific">Iris pallida</name>
    <name type="common">Sweet iris</name>
    <dbReference type="NCBI Taxonomy" id="29817"/>
    <lineage>
        <taxon>Eukaryota</taxon>
        <taxon>Viridiplantae</taxon>
        <taxon>Streptophyta</taxon>
        <taxon>Embryophyta</taxon>
        <taxon>Tracheophyta</taxon>
        <taxon>Spermatophyta</taxon>
        <taxon>Magnoliopsida</taxon>
        <taxon>Liliopsida</taxon>
        <taxon>Asparagales</taxon>
        <taxon>Iridaceae</taxon>
        <taxon>Iridoideae</taxon>
        <taxon>Irideae</taxon>
        <taxon>Iris</taxon>
    </lineage>
</organism>
<dbReference type="InterPro" id="IPR029006">
    <property type="entry name" value="ADF-H/Gelsolin-like_dom_sf"/>
</dbReference>
<gene>
    <name evidence="12" type="ORF">M6B38_249870</name>
    <name evidence="11" type="ORF">M6B38_297690</name>
</gene>
<evidence type="ECO:0000256" key="9">
    <source>
        <dbReference type="SAM" id="MobiDB-lite"/>
    </source>
</evidence>
<dbReference type="Proteomes" id="UP001140949">
    <property type="component" value="Unassembled WGS sequence"/>
</dbReference>
<dbReference type="SMART" id="SM00153">
    <property type="entry name" value="VHP"/>
    <property type="match status" value="1"/>
</dbReference>
<feature type="compositionally biased region" description="Acidic residues" evidence="9">
    <location>
        <begin position="908"/>
        <end position="925"/>
    </location>
</feature>
<evidence type="ECO:0000256" key="2">
    <source>
        <dbReference type="ARBA" id="ARBA00008418"/>
    </source>
</evidence>
<dbReference type="InterPro" id="IPR007123">
    <property type="entry name" value="Gelsolin-like_dom"/>
</dbReference>
<keyword evidence="5" id="KW-0677">Repeat</keyword>
<dbReference type="FunFam" id="3.40.20.10:FF:000002">
    <property type="entry name" value="Gelsolin"/>
    <property type="match status" value="1"/>
</dbReference>
<dbReference type="FunFam" id="3.40.20.10:FF:000039">
    <property type="entry name" value="Villin-4"/>
    <property type="match status" value="1"/>
</dbReference>
<evidence type="ECO:0000259" key="10">
    <source>
        <dbReference type="PROSITE" id="PS51089"/>
    </source>
</evidence>
<keyword evidence="6" id="KW-0106">Calcium</keyword>
<dbReference type="FunFam" id="3.40.20.10:FF:000001">
    <property type="entry name" value="Gelsolin"/>
    <property type="match status" value="1"/>
</dbReference>
<dbReference type="Pfam" id="PF02209">
    <property type="entry name" value="VHP"/>
    <property type="match status" value="1"/>
</dbReference>
<dbReference type="PROSITE" id="PS51089">
    <property type="entry name" value="HP"/>
    <property type="match status" value="1"/>
</dbReference>
<evidence type="ECO:0000256" key="5">
    <source>
        <dbReference type="ARBA" id="ARBA00022737"/>
    </source>
</evidence>
<dbReference type="AlphaFoldDB" id="A0AAX6HND1"/>
<comment type="similarity">
    <text evidence="2">Belongs to the villin/gelsolin family.</text>
</comment>
<evidence type="ECO:0000256" key="7">
    <source>
        <dbReference type="ARBA" id="ARBA00023203"/>
    </source>
</evidence>
<dbReference type="SUPFAM" id="SSF47050">
    <property type="entry name" value="VHP, Villin headpiece domain"/>
    <property type="match status" value="1"/>
</dbReference>
<keyword evidence="8" id="KW-0206">Cytoskeleton</keyword>
<dbReference type="InterPro" id="IPR036886">
    <property type="entry name" value="Villin_headpiece_dom_sf"/>
</dbReference>
<comment type="subcellular location">
    <subcellularLocation>
        <location evidence="1">Cytoplasm</location>
        <location evidence="1">Cytoskeleton</location>
    </subcellularLocation>
</comment>
<dbReference type="CDD" id="cd11291">
    <property type="entry name" value="gelsolin_S6_like"/>
    <property type="match status" value="1"/>
</dbReference>
<feature type="region of interest" description="Disordered" evidence="9">
    <location>
        <begin position="810"/>
        <end position="835"/>
    </location>
</feature>
<dbReference type="GO" id="GO:0032432">
    <property type="term" value="C:actin filament bundle"/>
    <property type="evidence" value="ECO:0007669"/>
    <property type="project" value="UniProtKB-ARBA"/>
</dbReference>
<sequence length="1000" mass="109928">MTTSAKNLEPAFQGAGQRVGMEIWRIENFQPVPLPKSDYGKFYTGDSYIVLQTTAGKGGAYLFDIHFWLGKDTSQDEAGTAAIKTVELDAVLGGRAVQYRELQGHESDKFLSYFKPCIIPLEGGVASGFKKPEEETFETRLYVCRGKRVVKLKQVPFARSSLNHDDVFLLDTENKIYQFNGANSNIQERAKALEVIQQLKEQYHEGMCDVAIIDDGKLEAESGSGEFWVFLGGFAPIGRKAVSEEDATIESTTGKLYSIEDGQLKLEEGTLTKAMLENNKCYLLDCGAEIFVWVGRVTQVEDRKFASKVAEEFITNENRPKTTRITRLIQGYETQSFRSNFESWPAGTGTGTSGVEEGRGKVAALLKQQGVDIKGISKGAPVNEEIPPLLDGSGRLEAWHINESAKTPIPAEDIGKFYSGDCYIVLYTYHPGDKQPGDKKEEYFLSCWMGKESVQDDQVMATQLANTMFNSLKGRPVQACIFQGKEPPQFVALFQPMVILKGGLSSGYKSYITEKGLTDDTYSPDSIALIRVSGTSVYNNKAVQVDAVATSLCSADCFLLQSGNTVFIWHGSSGTFEQQQWAVKIAEFLKPGSALKHAKDGTETSAFWFALGGKQNFTTKKVTQETVRDPHLYTVSIKSGKLEVSEVFNFCQDDLLTEDIMILDTHAEVFVWVGHSVDSNEKQNAFDLGQKYIEFAVALEGLSPDVPLFKVTEGNEPCFFTTYFSWNGAKAAVHGNSFQKKLSQLFGSLLHPESNDKSSHSNHDGPTQRASALAALSSAFNPSTASKEKSFSSSQGEYTQRAEALAALSSAFSSSSREKPAAPKPARSTQGSQRAAAVAALSTVLTAEQKKEQLDNAKGRLSRGSSLDSLVSDDLNPENAGSEMGDPVEGSEQGDPVEIPAEGSTAEQEGESVSENNEPESEEKDDSQLAEASEGGEQQTFSYDRLKSKSSDPVSGIDYQRREAYLSDDEFVTVFGITREEFYQQPKWKQDVQKRKLDLF</sequence>
<dbReference type="GO" id="GO:0051015">
    <property type="term" value="F:actin filament binding"/>
    <property type="evidence" value="ECO:0007669"/>
    <property type="project" value="InterPro"/>
</dbReference>